<evidence type="ECO:0000313" key="7">
    <source>
        <dbReference type="Proteomes" id="UP000008229"/>
    </source>
</evidence>
<name>D3FE84_CONWI</name>
<dbReference type="PRINTS" id="PR00722">
    <property type="entry name" value="CHYMOTRYPSIN"/>
</dbReference>
<protein>
    <submittedName>
        <fullName evidence="6">Beta-lactamase</fullName>
    </submittedName>
</protein>
<dbReference type="PROSITE" id="PS50240">
    <property type="entry name" value="TRYPSIN_DOM"/>
    <property type="match status" value="1"/>
</dbReference>
<evidence type="ECO:0000313" key="6">
    <source>
        <dbReference type="EMBL" id="ADB53576.1"/>
    </source>
</evidence>
<dbReference type="PANTHER" id="PTHR46825:SF7">
    <property type="entry name" value="D-ALANYL-D-ALANINE CARBOXYPEPTIDASE"/>
    <property type="match status" value="1"/>
</dbReference>
<dbReference type="Gene3D" id="2.40.10.10">
    <property type="entry name" value="Trypsin-like serine proteases"/>
    <property type="match status" value="1"/>
</dbReference>
<keyword evidence="2" id="KW-0645">Protease</keyword>
<feature type="signal peptide" evidence="4">
    <location>
        <begin position="1"/>
        <end position="29"/>
    </location>
</feature>
<keyword evidence="4" id="KW-0732">Signal</keyword>
<dbReference type="InterPro" id="IPR001254">
    <property type="entry name" value="Trypsin_dom"/>
</dbReference>
<dbReference type="Proteomes" id="UP000008229">
    <property type="component" value="Chromosome"/>
</dbReference>
<dbReference type="InterPro" id="IPR001314">
    <property type="entry name" value="Peptidase_S1A"/>
</dbReference>
<evidence type="ECO:0000256" key="1">
    <source>
        <dbReference type="ARBA" id="ARBA00023157"/>
    </source>
</evidence>
<dbReference type="PROSITE" id="PS00134">
    <property type="entry name" value="TRYPSIN_HIS"/>
    <property type="match status" value="1"/>
</dbReference>
<evidence type="ECO:0000256" key="2">
    <source>
        <dbReference type="RuleBase" id="RU363034"/>
    </source>
</evidence>
<dbReference type="PROSITE" id="PS00135">
    <property type="entry name" value="TRYPSIN_SER"/>
    <property type="match status" value="1"/>
</dbReference>
<dbReference type="eggNOG" id="COG5640">
    <property type="taxonomic scope" value="Bacteria"/>
</dbReference>
<dbReference type="OrthoDB" id="3174977at2"/>
<keyword evidence="2" id="KW-0378">Hydrolase</keyword>
<dbReference type="GO" id="GO:0004252">
    <property type="term" value="F:serine-type endopeptidase activity"/>
    <property type="evidence" value="ECO:0007669"/>
    <property type="project" value="InterPro"/>
</dbReference>
<dbReference type="InterPro" id="IPR043504">
    <property type="entry name" value="Peptidase_S1_PA_chymotrypsin"/>
</dbReference>
<dbReference type="EMBL" id="CP001854">
    <property type="protein sequence ID" value="ADB53576.1"/>
    <property type="molecule type" value="Genomic_DNA"/>
</dbReference>
<dbReference type="RefSeq" id="WP_012936627.1">
    <property type="nucleotide sequence ID" value="NC_013739.1"/>
</dbReference>
<reference evidence="6 7" key="1">
    <citation type="journal article" date="2010" name="Stand. Genomic Sci.">
        <title>Complete genome sequence of Conexibacter woesei type strain (ID131577).</title>
        <authorList>
            <person name="Pukall R."/>
            <person name="Lapidus A."/>
            <person name="Glavina Del Rio T."/>
            <person name="Copeland A."/>
            <person name="Tice H."/>
            <person name="Cheng J.-F."/>
            <person name="Lucas S."/>
            <person name="Chen F."/>
            <person name="Nolan M."/>
            <person name="Bruce D."/>
            <person name="Goodwin L."/>
            <person name="Pitluck S."/>
            <person name="Mavromatis K."/>
            <person name="Ivanova N."/>
            <person name="Ovchinnikova G."/>
            <person name="Pati A."/>
            <person name="Chen A."/>
            <person name="Palaniappan K."/>
            <person name="Land M."/>
            <person name="Hauser L."/>
            <person name="Chang Y.-J."/>
            <person name="Jeffries C.D."/>
            <person name="Chain P."/>
            <person name="Meincke L."/>
            <person name="Sims D."/>
            <person name="Brettin T."/>
            <person name="Detter J.C."/>
            <person name="Rohde M."/>
            <person name="Goeker M."/>
            <person name="Bristow J."/>
            <person name="Eisen J.A."/>
            <person name="Markowitz V."/>
            <person name="Kyrpides N.C."/>
            <person name="Klenk H.-P."/>
            <person name="Hugenholtz P."/>
        </authorList>
    </citation>
    <scope>NUCLEOTIDE SEQUENCE [LARGE SCALE GENOMIC DNA]</scope>
    <source>
        <strain evidence="7">DSM 14684 / CIP 108061 / JCM 11494 / NBRC 100937 / ID131577</strain>
    </source>
</reference>
<dbReference type="InterPro" id="IPR001466">
    <property type="entry name" value="Beta-lactam-related"/>
</dbReference>
<reference evidence="7" key="2">
    <citation type="submission" date="2010-01" db="EMBL/GenBank/DDBJ databases">
        <title>The complete genome of Conexibacter woesei DSM 14684.</title>
        <authorList>
            <consortium name="US DOE Joint Genome Institute (JGI-PGF)"/>
            <person name="Lucas S."/>
            <person name="Copeland A."/>
            <person name="Lapidus A."/>
            <person name="Glavina del Rio T."/>
            <person name="Dalin E."/>
            <person name="Tice H."/>
            <person name="Bruce D."/>
            <person name="Goodwin L."/>
            <person name="Pitluck S."/>
            <person name="Kyrpides N."/>
            <person name="Mavromatis K."/>
            <person name="Ivanova N."/>
            <person name="Mikhailova N."/>
            <person name="Chertkov O."/>
            <person name="Brettin T."/>
            <person name="Detter J.C."/>
            <person name="Han C."/>
            <person name="Larimer F."/>
            <person name="Land M."/>
            <person name="Hauser L."/>
            <person name="Markowitz V."/>
            <person name="Cheng J.-F."/>
            <person name="Hugenholtz P."/>
            <person name="Woyke T."/>
            <person name="Wu D."/>
            <person name="Pukall R."/>
            <person name="Steenblock K."/>
            <person name="Schneider S."/>
            <person name="Klenk H.-P."/>
            <person name="Eisen J.A."/>
        </authorList>
    </citation>
    <scope>NUCLEOTIDE SEQUENCE [LARGE SCALE GENOMIC DNA]</scope>
    <source>
        <strain evidence="7">DSM 14684 / CIP 108061 / JCM 11494 / NBRC 100937 / ID131577</strain>
    </source>
</reference>
<keyword evidence="7" id="KW-1185">Reference proteome</keyword>
<feature type="chain" id="PRO_5003043423" evidence="4">
    <location>
        <begin position="30"/>
        <end position="713"/>
    </location>
</feature>
<feature type="region of interest" description="Disordered" evidence="3">
    <location>
        <begin position="694"/>
        <end position="713"/>
    </location>
</feature>
<sequence length="713" mass="74448" precursor="true">MQLTSHRAVRAVAGVLVASAIASVPQASAAPKRDAALTRSIRRALATTAAPGAIVGVWQQGRAPYVRSFGVRNTATRRPMRSDLYMRIGSVTKTFTVTALLQLVDAGKVALDDPISKYVPGVISGDTITLRQLATMRSGLVNYSATESVDRALTDHPFNAWTPQELLSPAIGEPLLFAPGTGFSYSNTNTILLGLVVERVSGERLGAYIRRHITAPLGMRQTSFPAGTGFPSPHAQGYADSTPDGRVANATSWDPTWTWAAGQMVSTLRDLRIWAPRLVSGRGLLSARTQRLRLASVAGATPIVYGIGMFNVSGWLGHNGSLPGYQTLSLYRPQTKTTVVALINADIARRGVAPSTVVGEAITRVISPRNVYSLPASPTDDDPEASAAVVGGTPASRAQFPAFAVVGTGCGGALIAPDRVLTAAHCTSALEESDAVLVGPRNERRTVRRRAILPLHVRELAKMEREFPPPAGDLMLLELNRPVSDVPVATIATAADGLTRAGTAATTIGRGATSADGAGQGVFRSAVVDVVAPGSCTDQLPTALLRRWSLCTRGRPVAGPKGKTVKTSACVGDSGGPLLAGPAGSPTIVGVVSWGPSCGEDGDPEIYADAVEGREFALAPSPAWAPAVIGRARITGTAAVGRTVTCDVRWLVKPTRNLDYGFLIDGFQKQEGPRPTFRLTSDHRGKQVSCTATGATIGGRGGAPGVAPPRVVG</sequence>
<dbReference type="SUPFAM" id="SSF50494">
    <property type="entry name" value="Trypsin-like serine proteases"/>
    <property type="match status" value="1"/>
</dbReference>
<keyword evidence="2" id="KW-0720">Serine protease</keyword>
<evidence type="ECO:0000256" key="4">
    <source>
        <dbReference type="SAM" id="SignalP"/>
    </source>
</evidence>
<dbReference type="AlphaFoldDB" id="D3FE84"/>
<dbReference type="InterPro" id="IPR018114">
    <property type="entry name" value="TRYPSIN_HIS"/>
</dbReference>
<dbReference type="PANTHER" id="PTHR46825">
    <property type="entry name" value="D-ALANYL-D-ALANINE-CARBOXYPEPTIDASE/ENDOPEPTIDASE AMPH"/>
    <property type="match status" value="1"/>
</dbReference>
<dbReference type="eggNOG" id="COG1680">
    <property type="taxonomic scope" value="Bacteria"/>
</dbReference>
<accession>D3FE84</accession>
<dbReference type="InterPro" id="IPR050491">
    <property type="entry name" value="AmpC-like"/>
</dbReference>
<gene>
    <name evidence="6" type="ordered locus">Cwoe_5167</name>
</gene>
<dbReference type="STRING" id="469383.Cwoe_5167"/>
<keyword evidence="1" id="KW-1015">Disulfide bond</keyword>
<dbReference type="HOGENOM" id="CLU_387201_0_0_11"/>
<dbReference type="InterPro" id="IPR012338">
    <property type="entry name" value="Beta-lactam/transpept-like"/>
</dbReference>
<dbReference type="KEGG" id="cwo:Cwoe_5167"/>
<dbReference type="InterPro" id="IPR009003">
    <property type="entry name" value="Peptidase_S1_PA"/>
</dbReference>
<evidence type="ECO:0000256" key="3">
    <source>
        <dbReference type="SAM" id="MobiDB-lite"/>
    </source>
</evidence>
<dbReference type="SUPFAM" id="SSF56601">
    <property type="entry name" value="beta-lactamase/transpeptidase-like"/>
    <property type="match status" value="1"/>
</dbReference>
<dbReference type="Gene3D" id="3.40.710.10">
    <property type="entry name" value="DD-peptidase/beta-lactamase superfamily"/>
    <property type="match status" value="1"/>
</dbReference>
<dbReference type="SMART" id="SM00020">
    <property type="entry name" value="Tryp_SPc"/>
    <property type="match status" value="1"/>
</dbReference>
<organism evidence="6 7">
    <name type="scientific">Conexibacter woesei (strain DSM 14684 / CCUG 47730 / CIP 108061 / JCM 11494 / NBRC 100937 / ID131577)</name>
    <dbReference type="NCBI Taxonomy" id="469383"/>
    <lineage>
        <taxon>Bacteria</taxon>
        <taxon>Bacillati</taxon>
        <taxon>Actinomycetota</taxon>
        <taxon>Thermoleophilia</taxon>
        <taxon>Solirubrobacterales</taxon>
        <taxon>Conexibacteraceae</taxon>
        <taxon>Conexibacter</taxon>
    </lineage>
</organism>
<evidence type="ECO:0000259" key="5">
    <source>
        <dbReference type="PROSITE" id="PS50240"/>
    </source>
</evidence>
<feature type="domain" description="Peptidase S1" evidence="5">
    <location>
        <begin position="389"/>
        <end position="656"/>
    </location>
</feature>
<dbReference type="Pfam" id="PF00144">
    <property type="entry name" value="Beta-lactamase"/>
    <property type="match status" value="1"/>
</dbReference>
<dbReference type="InterPro" id="IPR033116">
    <property type="entry name" value="TRYPSIN_SER"/>
</dbReference>
<dbReference type="GO" id="GO:0006508">
    <property type="term" value="P:proteolysis"/>
    <property type="evidence" value="ECO:0007669"/>
    <property type="project" value="UniProtKB-KW"/>
</dbReference>
<proteinExistence type="predicted"/>
<dbReference type="Pfam" id="PF00089">
    <property type="entry name" value="Trypsin"/>
    <property type="match status" value="1"/>
</dbReference>